<dbReference type="PANTHER" id="PTHR46558">
    <property type="entry name" value="TRACRIPTIONAL REGULATORY PROTEIN-RELATED-RELATED"/>
    <property type="match status" value="1"/>
</dbReference>
<keyword evidence="1" id="KW-0238">DNA-binding</keyword>
<dbReference type="SMART" id="SM00530">
    <property type="entry name" value="HTH_XRE"/>
    <property type="match status" value="1"/>
</dbReference>
<keyword evidence="2" id="KW-1133">Transmembrane helix</keyword>
<keyword evidence="5" id="KW-1185">Reference proteome</keyword>
<dbReference type="GO" id="GO:0003677">
    <property type="term" value="F:DNA binding"/>
    <property type="evidence" value="ECO:0007669"/>
    <property type="project" value="UniProtKB-KW"/>
</dbReference>
<evidence type="ECO:0000256" key="1">
    <source>
        <dbReference type="ARBA" id="ARBA00023125"/>
    </source>
</evidence>
<dbReference type="Proteomes" id="UP000286773">
    <property type="component" value="Unassembled WGS sequence"/>
</dbReference>
<dbReference type="PROSITE" id="PS50943">
    <property type="entry name" value="HTH_CROC1"/>
    <property type="match status" value="1"/>
</dbReference>
<feature type="transmembrane region" description="Helical" evidence="2">
    <location>
        <begin position="126"/>
        <end position="147"/>
    </location>
</feature>
<keyword evidence="2" id="KW-0472">Membrane</keyword>
<protein>
    <recommendedName>
        <fullName evidence="3">HTH cro/C1-type domain-containing protein</fullName>
    </recommendedName>
</protein>
<evidence type="ECO:0000313" key="5">
    <source>
        <dbReference type="Proteomes" id="UP000286773"/>
    </source>
</evidence>
<keyword evidence="2" id="KW-0812">Transmembrane</keyword>
<dbReference type="PANTHER" id="PTHR46558:SF4">
    <property type="entry name" value="DNA-BIDING PHAGE PROTEIN"/>
    <property type="match status" value="1"/>
</dbReference>
<organism evidence="4 5">
    <name type="scientific">Vagococcus acidifermentans</name>
    <dbReference type="NCBI Taxonomy" id="564710"/>
    <lineage>
        <taxon>Bacteria</taxon>
        <taxon>Bacillati</taxon>
        <taxon>Bacillota</taxon>
        <taxon>Bacilli</taxon>
        <taxon>Lactobacillales</taxon>
        <taxon>Enterococcaceae</taxon>
        <taxon>Vagococcus</taxon>
    </lineage>
</organism>
<dbReference type="InterPro" id="IPR010982">
    <property type="entry name" value="Lambda_DNA-bd_dom_sf"/>
</dbReference>
<evidence type="ECO:0000313" key="4">
    <source>
        <dbReference type="EMBL" id="RSU11739.1"/>
    </source>
</evidence>
<name>A0A430AUK1_9ENTE</name>
<dbReference type="Gene3D" id="1.10.260.40">
    <property type="entry name" value="lambda repressor-like DNA-binding domains"/>
    <property type="match status" value="1"/>
</dbReference>
<feature type="transmembrane region" description="Helical" evidence="2">
    <location>
        <begin position="154"/>
        <end position="171"/>
    </location>
</feature>
<dbReference type="EMBL" id="NGKC01000007">
    <property type="protein sequence ID" value="RSU11739.1"/>
    <property type="molecule type" value="Genomic_DNA"/>
</dbReference>
<dbReference type="AlphaFoldDB" id="A0A430AUK1"/>
<dbReference type="SUPFAM" id="SSF47413">
    <property type="entry name" value="lambda repressor-like DNA-binding domains"/>
    <property type="match status" value="1"/>
</dbReference>
<feature type="transmembrane region" description="Helical" evidence="2">
    <location>
        <begin position="93"/>
        <end position="114"/>
    </location>
</feature>
<dbReference type="InterPro" id="IPR001387">
    <property type="entry name" value="Cro/C1-type_HTH"/>
</dbReference>
<dbReference type="Pfam" id="PF01381">
    <property type="entry name" value="HTH_3"/>
    <property type="match status" value="1"/>
</dbReference>
<evidence type="ECO:0000256" key="2">
    <source>
        <dbReference type="SAM" id="Phobius"/>
    </source>
</evidence>
<feature type="domain" description="HTH cro/C1-type" evidence="3">
    <location>
        <begin position="14"/>
        <end position="68"/>
    </location>
</feature>
<evidence type="ECO:0000259" key="3">
    <source>
        <dbReference type="PROSITE" id="PS50943"/>
    </source>
</evidence>
<gene>
    <name evidence="4" type="ORF">CBF27_07195</name>
</gene>
<proteinExistence type="predicted"/>
<sequence>MQRGVKMNSIPDTLKKVRKSKKYTQEDVANKLHVTRQTISKWENGKTTPDISTLQKICEIYSINLNEFISSDISDTKNNQVSEPAKVNEENNIVFMFALIMNVTIMIILLFNLIQSSFLAYSHGVFTWAILFIMSILFILNIGALFINKNSRLYLFHLVFPIVLLILANNLV</sequence>
<accession>A0A430AUK1</accession>
<dbReference type="CDD" id="cd00093">
    <property type="entry name" value="HTH_XRE"/>
    <property type="match status" value="1"/>
</dbReference>
<comment type="caution">
    <text evidence="4">The sequence shown here is derived from an EMBL/GenBank/DDBJ whole genome shotgun (WGS) entry which is preliminary data.</text>
</comment>
<reference evidence="4 5" key="1">
    <citation type="submission" date="2017-05" db="EMBL/GenBank/DDBJ databases">
        <title>Vagococcus spp. assemblies.</title>
        <authorList>
            <person name="Gulvik C.A."/>
        </authorList>
    </citation>
    <scope>NUCLEOTIDE SEQUENCE [LARGE SCALE GENOMIC DNA]</scope>
    <source>
        <strain evidence="4 5">LMG 24798</strain>
    </source>
</reference>